<dbReference type="InterPro" id="IPR004603">
    <property type="entry name" value="DNA_mismatch_endonuc_vsr"/>
</dbReference>
<evidence type="ECO:0000313" key="7">
    <source>
        <dbReference type="EMBL" id="POR45555.1"/>
    </source>
</evidence>
<gene>
    <name evidence="7" type="ORF">CYD53_13213</name>
</gene>
<evidence type="ECO:0000256" key="3">
    <source>
        <dbReference type="ARBA" id="ARBA00022763"/>
    </source>
</evidence>
<dbReference type="GO" id="GO:0006298">
    <property type="term" value="P:mismatch repair"/>
    <property type="evidence" value="ECO:0007669"/>
    <property type="project" value="UniProtKB-UniRule"/>
</dbReference>
<keyword evidence="1 6" id="KW-0540">Nuclease</keyword>
<dbReference type="EMBL" id="PQFZ01000032">
    <property type="protein sequence ID" value="POR45555.1"/>
    <property type="molecule type" value="Genomic_DNA"/>
</dbReference>
<protein>
    <recommendedName>
        <fullName evidence="6">Very short patch repair endonuclease</fullName>
        <ecNumber evidence="6">3.1.-.-</ecNumber>
    </recommendedName>
</protein>
<keyword evidence="4 6" id="KW-0378">Hydrolase</keyword>
<dbReference type="AlphaFoldDB" id="A0A2S4LT29"/>
<dbReference type="Proteomes" id="UP000236919">
    <property type="component" value="Unassembled WGS sequence"/>
</dbReference>
<evidence type="ECO:0000256" key="4">
    <source>
        <dbReference type="ARBA" id="ARBA00022801"/>
    </source>
</evidence>
<reference evidence="7 8" key="1">
    <citation type="submission" date="2018-01" db="EMBL/GenBank/DDBJ databases">
        <title>Genomic Encyclopedia of Type Strains, Phase III (KMG-III): the genomes of soil and plant-associated and newly described type strains.</title>
        <authorList>
            <person name="Whitman W."/>
        </authorList>
    </citation>
    <scope>NUCLEOTIDE SEQUENCE [LARGE SCALE GENOMIC DNA]</scope>
    <source>
        <strain evidence="7 8">1131</strain>
    </source>
</reference>
<accession>A0A2S4LT29</accession>
<keyword evidence="5 6" id="KW-0234">DNA repair</keyword>
<dbReference type="Gene3D" id="3.40.960.10">
    <property type="entry name" value="VSR Endonuclease"/>
    <property type="match status" value="1"/>
</dbReference>
<evidence type="ECO:0000256" key="1">
    <source>
        <dbReference type="ARBA" id="ARBA00022722"/>
    </source>
</evidence>
<dbReference type="InterPro" id="IPR011335">
    <property type="entry name" value="Restrct_endonuc-II-like"/>
</dbReference>
<dbReference type="PIRSF" id="PIRSF018267">
    <property type="entry name" value="VSR_endonuc"/>
    <property type="match status" value="1"/>
</dbReference>
<comment type="similarity">
    <text evidence="6">Belongs to the vsr family.</text>
</comment>
<dbReference type="RefSeq" id="WP_103721451.1">
    <property type="nucleotide sequence ID" value="NZ_PQFZ01000032.1"/>
</dbReference>
<comment type="caution">
    <text evidence="7">The sequence shown here is derived from an EMBL/GenBank/DDBJ whole genome shotgun (WGS) entry which is preliminary data.</text>
</comment>
<organism evidence="7 8">
    <name type="scientific">Bosea psychrotolerans</name>
    <dbReference type="NCBI Taxonomy" id="1871628"/>
    <lineage>
        <taxon>Bacteria</taxon>
        <taxon>Pseudomonadati</taxon>
        <taxon>Pseudomonadota</taxon>
        <taxon>Alphaproteobacteria</taxon>
        <taxon>Hyphomicrobiales</taxon>
        <taxon>Boseaceae</taxon>
        <taxon>Bosea</taxon>
    </lineage>
</organism>
<dbReference type="GO" id="GO:0016787">
    <property type="term" value="F:hydrolase activity"/>
    <property type="evidence" value="ECO:0007669"/>
    <property type="project" value="UniProtKB-KW"/>
</dbReference>
<keyword evidence="8" id="KW-1185">Reference proteome</keyword>
<evidence type="ECO:0000256" key="5">
    <source>
        <dbReference type="ARBA" id="ARBA00023204"/>
    </source>
</evidence>
<name>A0A2S4LT29_9HYPH</name>
<sequence length="141" mass="16236">MTTKSKAVRGGPTRSQIMRAVRSKDTTPEMIVRRLVHGMGYRYRLHRKELPGNPDLVFPGRRKIVFVNGCFWHGHGCLRGARQPKANADYWRAKIGRNVKRDCGNLQALESAGWQVLTVWECETPKTRRDALEEKLQSFLM</sequence>
<dbReference type="Pfam" id="PF03852">
    <property type="entry name" value="Vsr"/>
    <property type="match status" value="1"/>
</dbReference>
<dbReference type="SUPFAM" id="SSF52980">
    <property type="entry name" value="Restriction endonuclease-like"/>
    <property type="match status" value="1"/>
</dbReference>
<comment type="function">
    <text evidence="6">May nick specific sequences that contain T:G mispairs resulting from m5C-deamination.</text>
</comment>
<evidence type="ECO:0000256" key="6">
    <source>
        <dbReference type="PIRNR" id="PIRNR018267"/>
    </source>
</evidence>
<keyword evidence="2 6" id="KW-0255">Endonuclease</keyword>
<dbReference type="EC" id="3.1.-.-" evidence="6"/>
<evidence type="ECO:0000256" key="2">
    <source>
        <dbReference type="ARBA" id="ARBA00022759"/>
    </source>
</evidence>
<dbReference type="CDD" id="cd00221">
    <property type="entry name" value="Vsr"/>
    <property type="match status" value="1"/>
</dbReference>
<proteinExistence type="inferred from homology"/>
<evidence type="ECO:0000313" key="8">
    <source>
        <dbReference type="Proteomes" id="UP000236919"/>
    </source>
</evidence>
<keyword evidence="3 6" id="KW-0227">DNA damage</keyword>
<dbReference type="OrthoDB" id="9801520at2"/>
<dbReference type="GO" id="GO:0004519">
    <property type="term" value="F:endonuclease activity"/>
    <property type="evidence" value="ECO:0007669"/>
    <property type="project" value="UniProtKB-KW"/>
</dbReference>
<dbReference type="NCBIfam" id="TIGR00632">
    <property type="entry name" value="vsr"/>
    <property type="match status" value="1"/>
</dbReference>